<protein>
    <recommendedName>
        <fullName evidence="1">Spore protein YkvP/CgeB glycosyl transferase-like domain-containing protein</fullName>
    </recommendedName>
</protein>
<evidence type="ECO:0000313" key="2">
    <source>
        <dbReference type="EMBL" id="RHL68655.1"/>
    </source>
</evidence>
<organism evidence="2 3">
    <name type="scientific">Lachnospira eligens</name>
    <dbReference type="NCBI Taxonomy" id="39485"/>
    <lineage>
        <taxon>Bacteria</taxon>
        <taxon>Bacillati</taxon>
        <taxon>Bacillota</taxon>
        <taxon>Clostridia</taxon>
        <taxon>Lachnospirales</taxon>
        <taxon>Lachnospiraceae</taxon>
        <taxon>Lachnospira</taxon>
    </lineage>
</organism>
<reference evidence="2 3" key="1">
    <citation type="submission" date="2018-08" db="EMBL/GenBank/DDBJ databases">
        <title>A genome reference for cultivated species of the human gut microbiota.</title>
        <authorList>
            <person name="Zou Y."/>
            <person name="Xue W."/>
            <person name="Luo G."/>
        </authorList>
    </citation>
    <scope>NUCLEOTIDE SEQUENCE [LARGE SCALE GENOMIC DNA]</scope>
    <source>
        <strain evidence="2 3">AF36-7BH</strain>
    </source>
</reference>
<evidence type="ECO:0000259" key="1">
    <source>
        <dbReference type="Pfam" id="PF13524"/>
    </source>
</evidence>
<comment type="caution">
    <text evidence="2">The sequence shown here is derived from an EMBL/GenBank/DDBJ whole genome shotgun (WGS) entry which is preliminary data.</text>
</comment>
<dbReference type="RefSeq" id="WP_118370639.1">
    <property type="nucleotide sequence ID" value="NZ_QROY01000005.1"/>
</dbReference>
<feature type="domain" description="Spore protein YkvP/CgeB glycosyl transferase-like" evidence="1">
    <location>
        <begin position="274"/>
        <end position="389"/>
    </location>
</feature>
<accession>A0A415MBN5</accession>
<dbReference type="EMBL" id="QROY01000005">
    <property type="protein sequence ID" value="RHL68655.1"/>
    <property type="molecule type" value="Genomic_DNA"/>
</dbReference>
<name>A0A415MBN5_9FIRM</name>
<proteinExistence type="predicted"/>
<dbReference type="InterPro" id="IPR055259">
    <property type="entry name" value="YkvP/CgeB_Glyco_trans-like"/>
</dbReference>
<gene>
    <name evidence="2" type="ORF">DW007_07525</name>
</gene>
<evidence type="ECO:0000313" key="3">
    <source>
        <dbReference type="Proteomes" id="UP000285201"/>
    </source>
</evidence>
<dbReference type="Proteomes" id="UP000285201">
    <property type="component" value="Unassembled WGS sequence"/>
</dbReference>
<sequence length="396" mass="46050">MKILYYTWNEIIKNDVCDAMKAYGHEVKLLPYEIKSYIKDIEFLNIVENELNNARNCGKPYDFIFSCNFMPVISKIALRNKIPYVSWTYDSPCMTMYSEMIYNPYNFMFHFDSSEVERIRKSGVKHIYHLPLAVNVRRTDAQIRACADNVSPALINKGVAFMGNLYNNEPDFVERVAGLPDYEKGYINGIKLAQLTMPGSELLEEMFDDALCDRLKKYVSFSKEEEFFVKDTDMILNMLKKNISSMERIKILNELSKVCDVTLYTQSSGCDMRSVRVRGYIDYERDMPVMFANSAINLNVTLRNIRTGIPLRVLDIMGAGGFLLTNYCPELNEYMTEGKDFVSYIDAGDCCEKAVYYIEHEVERKKIAVNGHDRILDMFTYEHQIKKMFDVIRKEL</sequence>
<dbReference type="AlphaFoldDB" id="A0A415MBN5"/>
<dbReference type="Pfam" id="PF13524">
    <property type="entry name" value="Glyco_trans_1_2"/>
    <property type="match status" value="1"/>
</dbReference>